<dbReference type="InterPro" id="IPR052421">
    <property type="entry name" value="PCW_Enzyme_Inhibitor"/>
</dbReference>
<name>A0AAN8YE44_SOLBU</name>
<evidence type="ECO:0000256" key="1">
    <source>
        <dbReference type="ARBA" id="ARBA00022729"/>
    </source>
</evidence>
<accession>A0AAN8YE44</accession>
<comment type="similarity">
    <text evidence="3">Belongs to the PMEI family.</text>
</comment>
<dbReference type="GO" id="GO:0046910">
    <property type="term" value="F:pectinesterase inhibitor activity"/>
    <property type="evidence" value="ECO:0007669"/>
    <property type="project" value="InterPro"/>
</dbReference>
<feature type="chain" id="PRO_5042818874" description="Pectinesterase inhibitor domain-containing protein" evidence="4">
    <location>
        <begin position="30"/>
        <end position="185"/>
    </location>
</feature>
<evidence type="ECO:0000313" key="6">
    <source>
        <dbReference type="EMBL" id="KAK6786103.1"/>
    </source>
</evidence>
<keyword evidence="2" id="KW-1015">Disulfide bond</keyword>
<evidence type="ECO:0000313" key="7">
    <source>
        <dbReference type="Proteomes" id="UP001371456"/>
    </source>
</evidence>
<dbReference type="SUPFAM" id="SSF101148">
    <property type="entry name" value="Plant invertase/pectin methylesterase inhibitor"/>
    <property type="match status" value="1"/>
</dbReference>
<dbReference type="SMART" id="SM00856">
    <property type="entry name" value="PMEI"/>
    <property type="match status" value="1"/>
</dbReference>
<dbReference type="NCBIfam" id="TIGR01614">
    <property type="entry name" value="PME_inhib"/>
    <property type="match status" value="1"/>
</dbReference>
<reference evidence="6 7" key="1">
    <citation type="submission" date="2024-02" db="EMBL/GenBank/DDBJ databases">
        <title>de novo genome assembly of Solanum bulbocastanum strain 11H21.</title>
        <authorList>
            <person name="Hosaka A.J."/>
        </authorList>
    </citation>
    <scope>NUCLEOTIDE SEQUENCE [LARGE SCALE GENOMIC DNA]</scope>
    <source>
        <tissue evidence="6">Young leaves</tissue>
    </source>
</reference>
<comment type="caution">
    <text evidence="6">The sequence shown here is derived from an EMBL/GenBank/DDBJ whole genome shotgun (WGS) entry which is preliminary data.</text>
</comment>
<keyword evidence="1 4" id="KW-0732">Signal</keyword>
<feature type="signal peptide" evidence="4">
    <location>
        <begin position="1"/>
        <end position="29"/>
    </location>
</feature>
<dbReference type="AlphaFoldDB" id="A0AAN8YE44"/>
<dbReference type="InterPro" id="IPR034086">
    <property type="entry name" value="PMEI_plant"/>
</dbReference>
<dbReference type="Proteomes" id="UP001371456">
    <property type="component" value="Unassembled WGS sequence"/>
</dbReference>
<dbReference type="PANTHER" id="PTHR36710:SF10">
    <property type="entry name" value="PECTINESTERASE INHIBITOR DOMAIN-CONTAINING PROTEIN"/>
    <property type="match status" value="1"/>
</dbReference>
<dbReference type="InterPro" id="IPR006501">
    <property type="entry name" value="Pectinesterase_inhib_dom"/>
</dbReference>
<dbReference type="Gene3D" id="1.20.140.40">
    <property type="entry name" value="Invertase/pectin methylesterase inhibitor family protein"/>
    <property type="match status" value="1"/>
</dbReference>
<evidence type="ECO:0000259" key="5">
    <source>
        <dbReference type="SMART" id="SM00856"/>
    </source>
</evidence>
<keyword evidence="7" id="KW-1185">Reference proteome</keyword>
<gene>
    <name evidence="6" type="ORF">RDI58_014628</name>
</gene>
<protein>
    <recommendedName>
        <fullName evidence="5">Pectinesterase inhibitor domain-containing protein</fullName>
    </recommendedName>
</protein>
<dbReference type="EMBL" id="JBANQN010000006">
    <property type="protein sequence ID" value="KAK6786103.1"/>
    <property type="molecule type" value="Genomic_DNA"/>
</dbReference>
<evidence type="ECO:0000256" key="3">
    <source>
        <dbReference type="ARBA" id="ARBA00038471"/>
    </source>
</evidence>
<dbReference type="CDD" id="cd15797">
    <property type="entry name" value="PMEI"/>
    <property type="match status" value="1"/>
</dbReference>
<dbReference type="PANTHER" id="PTHR36710">
    <property type="entry name" value="PECTINESTERASE INHIBITOR-LIKE"/>
    <property type="match status" value="1"/>
</dbReference>
<sequence>MTLYPFSNSFGLTLILCLIIAFFMTPSTSNPLAQVCINSKNPRFCLDVFALNTYDSPYELTIVAINLTLATASKTIKKIHTLIDQIEDEHLIDIYNYCLNFYQFVIDYLRSTEERFLKEKQCVDVNDAGMTAQVNAFRCEKEFQRKWGYIYDSTLTKENKNLSIFGSIIVSATDLLYNSTLRKNS</sequence>
<evidence type="ECO:0000256" key="4">
    <source>
        <dbReference type="SAM" id="SignalP"/>
    </source>
</evidence>
<feature type="domain" description="Pectinesterase inhibitor" evidence="5">
    <location>
        <begin position="27"/>
        <end position="172"/>
    </location>
</feature>
<dbReference type="InterPro" id="IPR035513">
    <property type="entry name" value="Invertase/methylesterase_inhib"/>
</dbReference>
<evidence type="ECO:0000256" key="2">
    <source>
        <dbReference type="ARBA" id="ARBA00023157"/>
    </source>
</evidence>
<organism evidence="6 7">
    <name type="scientific">Solanum bulbocastanum</name>
    <name type="common">Wild potato</name>
    <dbReference type="NCBI Taxonomy" id="147425"/>
    <lineage>
        <taxon>Eukaryota</taxon>
        <taxon>Viridiplantae</taxon>
        <taxon>Streptophyta</taxon>
        <taxon>Embryophyta</taxon>
        <taxon>Tracheophyta</taxon>
        <taxon>Spermatophyta</taxon>
        <taxon>Magnoliopsida</taxon>
        <taxon>eudicotyledons</taxon>
        <taxon>Gunneridae</taxon>
        <taxon>Pentapetalae</taxon>
        <taxon>asterids</taxon>
        <taxon>lamiids</taxon>
        <taxon>Solanales</taxon>
        <taxon>Solanaceae</taxon>
        <taxon>Solanoideae</taxon>
        <taxon>Solaneae</taxon>
        <taxon>Solanum</taxon>
    </lineage>
</organism>
<proteinExistence type="inferred from homology"/>
<dbReference type="Pfam" id="PF04043">
    <property type="entry name" value="PMEI"/>
    <property type="match status" value="1"/>
</dbReference>